<reference evidence="1 2" key="1">
    <citation type="journal article" date="2018" name="Sci. Rep.">
        <title>Genomic signatures of local adaptation to the degree of environmental predictability in rotifers.</title>
        <authorList>
            <person name="Franch-Gras L."/>
            <person name="Hahn C."/>
            <person name="Garcia-Roger E.M."/>
            <person name="Carmona M.J."/>
            <person name="Serra M."/>
            <person name="Gomez A."/>
        </authorList>
    </citation>
    <scope>NUCLEOTIDE SEQUENCE [LARGE SCALE GENOMIC DNA]</scope>
    <source>
        <strain evidence="1">HYR1</strain>
    </source>
</reference>
<keyword evidence="2" id="KW-1185">Reference proteome</keyword>
<organism evidence="1 2">
    <name type="scientific">Brachionus plicatilis</name>
    <name type="common">Marine rotifer</name>
    <name type="synonym">Brachionus muelleri</name>
    <dbReference type="NCBI Taxonomy" id="10195"/>
    <lineage>
        <taxon>Eukaryota</taxon>
        <taxon>Metazoa</taxon>
        <taxon>Spiralia</taxon>
        <taxon>Gnathifera</taxon>
        <taxon>Rotifera</taxon>
        <taxon>Eurotatoria</taxon>
        <taxon>Monogononta</taxon>
        <taxon>Pseudotrocha</taxon>
        <taxon>Ploima</taxon>
        <taxon>Brachionidae</taxon>
        <taxon>Brachionus</taxon>
    </lineage>
</organism>
<comment type="caution">
    <text evidence="1">The sequence shown here is derived from an EMBL/GenBank/DDBJ whole genome shotgun (WGS) entry which is preliminary data.</text>
</comment>
<evidence type="ECO:0000313" key="2">
    <source>
        <dbReference type="Proteomes" id="UP000276133"/>
    </source>
</evidence>
<sequence length="118" mass="14137">MVAKIFENFCEIIWSNEHIEKNYYTTNEIEGINHKKKSLQVINQNAYLKYLILVNAQIDQSILAMRGSGEYIVSKYFRYYEYSIGRWRQLTSEEQNKKIDSFLKTMTERTITASYRKN</sequence>
<gene>
    <name evidence="1" type="ORF">BpHYR1_053022</name>
</gene>
<protein>
    <submittedName>
        <fullName evidence="1">Uncharacterized protein</fullName>
    </submittedName>
</protein>
<accession>A0A3M7PGK2</accession>
<dbReference type="OrthoDB" id="10203363at2759"/>
<dbReference type="AlphaFoldDB" id="A0A3M7PGK2"/>
<dbReference type="EMBL" id="REGN01010932">
    <property type="protein sequence ID" value="RMZ98182.1"/>
    <property type="molecule type" value="Genomic_DNA"/>
</dbReference>
<dbReference type="Proteomes" id="UP000276133">
    <property type="component" value="Unassembled WGS sequence"/>
</dbReference>
<evidence type="ECO:0000313" key="1">
    <source>
        <dbReference type="EMBL" id="RMZ98182.1"/>
    </source>
</evidence>
<proteinExistence type="predicted"/>
<name>A0A3M7PGK2_BRAPC</name>